<keyword evidence="4" id="KW-0560">Oxidoreductase</keyword>
<dbReference type="InterPro" id="IPR016169">
    <property type="entry name" value="FAD-bd_PCMH_sub2"/>
</dbReference>
<sequence>MKSSITYIIIGALFAFPEATLAEPTFGARHNVTDFQAFICSLGLPPNSKVQSLTENYARVNTSTNVLEVACHTAQISLGAGQVEISPLNQTVVNENWSDTCHAEPYCIIIPSNASHVLTAIRIIDYFEIKFVIRSGGHSPNPGWSSIGNDGILLDLERLNSISLSSDGTFASIGPGSRWGDVYEMLGADEVLVVGARIPDVGVGGLLLGGGYFYFSEQFGLAADNVKNFEVVIANGTIVDANADINEDLFWALKGGGPNFGIVTRYDLYTVPVYEIWAEVFLFSTDQAFDILTTFDMWQENGSSDVKSSVALNIALDSIIVGLIYSEPVEGPPSAFAPFYNLEPLATVIPASNMTFETLMQFVKLAFAASSPRHDYRGVSSRIDTNLTQEVYSFWLEKALDVHNATGANQTFVLQHVGPNLIQQGVQKGGNPLGLSLVKQQWWTTTIDWENPEDDDLVRSVSIQTTALWAELGQQRGLNDSFLYMNDASRDQNPLASYGIKSIDRLKQISLLYDPNQIFQNLQNGGFLLSMV</sequence>
<dbReference type="PROSITE" id="PS51387">
    <property type="entry name" value="FAD_PCMH"/>
    <property type="match status" value="1"/>
</dbReference>
<feature type="signal peptide" evidence="5">
    <location>
        <begin position="1"/>
        <end position="22"/>
    </location>
</feature>
<name>A0A8T9B4K2_9HELO</name>
<dbReference type="EMBL" id="QGMF01000643">
    <property type="protein sequence ID" value="TVY14647.1"/>
    <property type="molecule type" value="Genomic_DNA"/>
</dbReference>
<dbReference type="GO" id="GO:0004497">
    <property type="term" value="F:monooxygenase activity"/>
    <property type="evidence" value="ECO:0007669"/>
    <property type="project" value="UniProtKB-KW"/>
</dbReference>
<dbReference type="SUPFAM" id="SSF56176">
    <property type="entry name" value="FAD-binding/transporter-associated domain-like"/>
    <property type="match status" value="1"/>
</dbReference>
<evidence type="ECO:0000256" key="3">
    <source>
        <dbReference type="ARBA" id="ARBA00022827"/>
    </source>
</evidence>
<accession>A0A8T9B4K2</accession>
<comment type="similarity">
    <text evidence="1">Belongs to the oxygen-dependent FAD-linked oxidoreductase family.</text>
</comment>
<protein>
    <submittedName>
        <fullName evidence="7">FAD-dependent monooxygenase yanF</fullName>
    </submittedName>
</protein>
<feature type="chain" id="PRO_5035793566" evidence="5">
    <location>
        <begin position="23"/>
        <end position="532"/>
    </location>
</feature>
<dbReference type="AlphaFoldDB" id="A0A8T9B4K2"/>
<keyword evidence="8" id="KW-1185">Reference proteome</keyword>
<reference evidence="7 8" key="1">
    <citation type="submission" date="2018-05" db="EMBL/GenBank/DDBJ databases">
        <title>Whole genome sequencing for identification of molecular markers to develop diagnostic detection tools for the regulated plant pathogen Lachnellula willkommii.</title>
        <authorList>
            <person name="Giroux E."/>
            <person name="Bilodeau G."/>
        </authorList>
    </citation>
    <scope>NUCLEOTIDE SEQUENCE [LARGE SCALE GENOMIC DNA]</scope>
    <source>
        <strain evidence="7 8">CBS 203.66</strain>
    </source>
</reference>
<dbReference type="PANTHER" id="PTHR42973:SF54">
    <property type="entry name" value="FAD-BINDING PCMH-TYPE DOMAIN-CONTAINING PROTEIN"/>
    <property type="match status" value="1"/>
</dbReference>
<dbReference type="InterPro" id="IPR050416">
    <property type="entry name" value="FAD-linked_Oxidoreductase"/>
</dbReference>
<dbReference type="Pfam" id="PF01565">
    <property type="entry name" value="FAD_binding_4"/>
    <property type="match status" value="1"/>
</dbReference>
<comment type="caution">
    <text evidence="7">The sequence shown here is derived from an EMBL/GenBank/DDBJ whole genome shotgun (WGS) entry which is preliminary data.</text>
</comment>
<dbReference type="GO" id="GO:0071949">
    <property type="term" value="F:FAD binding"/>
    <property type="evidence" value="ECO:0007669"/>
    <property type="project" value="InterPro"/>
</dbReference>
<evidence type="ECO:0000256" key="4">
    <source>
        <dbReference type="ARBA" id="ARBA00023002"/>
    </source>
</evidence>
<dbReference type="PANTHER" id="PTHR42973">
    <property type="entry name" value="BINDING OXIDOREDUCTASE, PUTATIVE (AFU_ORTHOLOGUE AFUA_1G17690)-RELATED"/>
    <property type="match status" value="1"/>
</dbReference>
<dbReference type="Proteomes" id="UP000469559">
    <property type="component" value="Unassembled WGS sequence"/>
</dbReference>
<feature type="domain" description="FAD-binding PCMH-type" evidence="6">
    <location>
        <begin position="101"/>
        <end position="273"/>
    </location>
</feature>
<dbReference type="OrthoDB" id="2151789at2759"/>
<dbReference type="Gene3D" id="3.40.462.20">
    <property type="match status" value="1"/>
</dbReference>
<evidence type="ECO:0000256" key="1">
    <source>
        <dbReference type="ARBA" id="ARBA00005466"/>
    </source>
</evidence>
<dbReference type="Gene3D" id="3.30.465.10">
    <property type="match status" value="1"/>
</dbReference>
<dbReference type="InterPro" id="IPR006094">
    <property type="entry name" value="Oxid_FAD_bind_N"/>
</dbReference>
<evidence type="ECO:0000259" key="6">
    <source>
        <dbReference type="PROSITE" id="PS51387"/>
    </source>
</evidence>
<gene>
    <name evidence="7" type="primary">yanF_0</name>
    <name evidence="7" type="ORF">LARI1_G007904</name>
</gene>
<keyword evidence="2" id="KW-0285">Flavoprotein</keyword>
<keyword evidence="3" id="KW-0274">FAD</keyword>
<evidence type="ECO:0000256" key="5">
    <source>
        <dbReference type="SAM" id="SignalP"/>
    </source>
</evidence>
<evidence type="ECO:0000313" key="7">
    <source>
        <dbReference type="EMBL" id="TVY14647.1"/>
    </source>
</evidence>
<proteinExistence type="inferred from homology"/>
<keyword evidence="7" id="KW-0503">Monooxygenase</keyword>
<evidence type="ECO:0000256" key="2">
    <source>
        <dbReference type="ARBA" id="ARBA00022630"/>
    </source>
</evidence>
<dbReference type="InterPro" id="IPR036318">
    <property type="entry name" value="FAD-bd_PCMH-like_sf"/>
</dbReference>
<keyword evidence="5" id="KW-0732">Signal</keyword>
<evidence type="ECO:0000313" key="8">
    <source>
        <dbReference type="Proteomes" id="UP000469559"/>
    </source>
</evidence>
<organism evidence="7 8">
    <name type="scientific">Lachnellula arida</name>
    <dbReference type="NCBI Taxonomy" id="1316785"/>
    <lineage>
        <taxon>Eukaryota</taxon>
        <taxon>Fungi</taxon>
        <taxon>Dikarya</taxon>
        <taxon>Ascomycota</taxon>
        <taxon>Pezizomycotina</taxon>
        <taxon>Leotiomycetes</taxon>
        <taxon>Helotiales</taxon>
        <taxon>Lachnaceae</taxon>
        <taxon>Lachnellula</taxon>
    </lineage>
</organism>
<dbReference type="InterPro" id="IPR016166">
    <property type="entry name" value="FAD-bd_PCMH"/>
</dbReference>